<proteinExistence type="predicted"/>
<reference evidence="1" key="1">
    <citation type="submission" date="2020-04" db="EMBL/GenBank/DDBJ databases">
        <authorList>
            <person name="Chiriac C."/>
            <person name="Salcher M."/>
            <person name="Ghai R."/>
            <person name="Kavagutti S V."/>
        </authorList>
    </citation>
    <scope>NUCLEOTIDE SEQUENCE</scope>
</reference>
<gene>
    <name evidence="1" type="ORF">UFOVP132_196</name>
</gene>
<accession>A0A6J5LAM1</accession>
<sequence length="77" mass="8422">MGIIINKPPDSAPANVAISERLKVVQREKDIEAKAAAEAAKLPISNSLDHHLLIVDGKAKKVSKRSQYLIDMMTVDE</sequence>
<dbReference type="EMBL" id="LR796247">
    <property type="protein sequence ID" value="CAB4131658.1"/>
    <property type="molecule type" value="Genomic_DNA"/>
</dbReference>
<organism evidence="1">
    <name type="scientific">uncultured Caudovirales phage</name>
    <dbReference type="NCBI Taxonomy" id="2100421"/>
    <lineage>
        <taxon>Viruses</taxon>
        <taxon>Duplodnaviria</taxon>
        <taxon>Heunggongvirae</taxon>
        <taxon>Uroviricota</taxon>
        <taxon>Caudoviricetes</taxon>
        <taxon>Peduoviridae</taxon>
        <taxon>Maltschvirus</taxon>
        <taxon>Maltschvirus maltsch</taxon>
    </lineage>
</organism>
<protein>
    <submittedName>
        <fullName evidence="1">Uncharacterized protein</fullName>
    </submittedName>
</protein>
<name>A0A6J5LAM1_9CAUD</name>
<evidence type="ECO:0000313" key="1">
    <source>
        <dbReference type="EMBL" id="CAB4131658.1"/>
    </source>
</evidence>